<organism evidence="3 4">
    <name type="scientific">Devosia sediminis</name>
    <dbReference type="NCBI Taxonomy" id="2798801"/>
    <lineage>
        <taxon>Bacteria</taxon>
        <taxon>Pseudomonadati</taxon>
        <taxon>Pseudomonadota</taxon>
        <taxon>Alphaproteobacteria</taxon>
        <taxon>Hyphomicrobiales</taxon>
        <taxon>Devosiaceae</taxon>
        <taxon>Devosia</taxon>
    </lineage>
</organism>
<keyword evidence="4" id="KW-1185">Reference proteome</keyword>
<reference evidence="3" key="1">
    <citation type="submission" date="2020-12" db="EMBL/GenBank/DDBJ databases">
        <title>Devosia sp. MSA67 isolated from Mo River.</title>
        <authorList>
            <person name="Ma F."/>
            <person name="Zi Z."/>
        </authorList>
    </citation>
    <scope>NUCLEOTIDE SEQUENCE</scope>
    <source>
        <strain evidence="3">MSA67</strain>
    </source>
</reference>
<evidence type="ECO:0000256" key="1">
    <source>
        <dbReference type="PROSITE-ProRule" id="PRU00339"/>
    </source>
</evidence>
<evidence type="ECO:0000313" key="3">
    <source>
        <dbReference type="EMBL" id="MBJ3784927.1"/>
    </source>
</evidence>
<dbReference type="Pfam" id="PF00515">
    <property type="entry name" value="TPR_1"/>
    <property type="match status" value="1"/>
</dbReference>
<dbReference type="EMBL" id="JAEKMH010000002">
    <property type="protein sequence ID" value="MBJ3784927.1"/>
    <property type="molecule type" value="Genomic_DNA"/>
</dbReference>
<dbReference type="Pfam" id="PF13432">
    <property type="entry name" value="TPR_16"/>
    <property type="match status" value="1"/>
</dbReference>
<dbReference type="Gene3D" id="1.25.40.10">
    <property type="entry name" value="Tetratricopeptide repeat domain"/>
    <property type="match status" value="2"/>
</dbReference>
<feature type="chain" id="PRO_5037459673" evidence="2">
    <location>
        <begin position="28"/>
        <end position="577"/>
    </location>
</feature>
<keyword evidence="2" id="KW-0732">Signal</keyword>
<name>A0A934IV52_9HYPH</name>
<dbReference type="RefSeq" id="WP_198876140.1">
    <property type="nucleotide sequence ID" value="NZ_JAEKMH010000002.1"/>
</dbReference>
<accession>A0A934IV52</accession>
<sequence length="577" mass="62779">MTLLSNRPVQRLAIVALLALFATPLAAQTGASLSVQQAAQDILNLFRPSATGAYMAGQQALKDLRTDEAARYFSDAAQADWDNPVLVERAFVALATDGQIGRSASTARHMLELDAENELAELVVATEALKERRYASAARQLSEISQDSFSGITAGILRAWALVGDNRGAEAQALMEELGATALEDFLVFHRALMAEAAGDTELALELAERAFNAEPFVARMAEVYARMLANSGDFQAAKDVIDAFEADGLTHPIIDLVSDAVDEGRRPGVFAANVQVGAAEMFHGIGVALARDGSADLALVFLRLGVYLDPGADVISLALGQLLDESGQHDAANAIYDAISANSPLKPMAVVRVAQNLDAVGDRDEAIRRLKNIVATRPNDLDAVSVLGDLLRYDEDYLAAADAYGKALEISGGEAPSDWRFYYVRGIAYERAKEWEKAEADFLQALELNPDQPQVLNYLGYSWIDQDMHFERALEMIEKAVEAQPQDGYIIDSLGWAFYKLDRMEEAVETLERAVMLLPNDPEINDHLGDAYWKAGRKLEARFQWNIARSVDSVGNVAERVAPKLADGLTPATETE</sequence>
<comment type="caution">
    <text evidence="3">The sequence shown here is derived from an EMBL/GenBank/DDBJ whole genome shotgun (WGS) entry which is preliminary data.</text>
</comment>
<feature type="repeat" description="TPR" evidence="1">
    <location>
        <begin position="420"/>
        <end position="453"/>
    </location>
</feature>
<evidence type="ECO:0000313" key="4">
    <source>
        <dbReference type="Proteomes" id="UP000602124"/>
    </source>
</evidence>
<dbReference type="SMART" id="SM00028">
    <property type="entry name" value="TPR"/>
    <property type="match status" value="5"/>
</dbReference>
<dbReference type="SUPFAM" id="SSF48452">
    <property type="entry name" value="TPR-like"/>
    <property type="match status" value="3"/>
</dbReference>
<dbReference type="PANTHER" id="PTHR12558:SF13">
    <property type="entry name" value="CELL DIVISION CYCLE PROTEIN 27 HOMOLOG"/>
    <property type="match status" value="1"/>
</dbReference>
<gene>
    <name evidence="3" type="ORF">JEQ47_09370</name>
</gene>
<keyword evidence="1" id="KW-0802">TPR repeat</keyword>
<dbReference type="Pfam" id="PF13414">
    <property type="entry name" value="TPR_11"/>
    <property type="match status" value="1"/>
</dbReference>
<dbReference type="PANTHER" id="PTHR12558">
    <property type="entry name" value="CELL DIVISION CYCLE 16,23,27"/>
    <property type="match status" value="1"/>
</dbReference>
<proteinExistence type="predicted"/>
<protein>
    <submittedName>
        <fullName evidence="3">Tetratricopeptide repeat protein</fullName>
    </submittedName>
</protein>
<dbReference type="InterPro" id="IPR011990">
    <property type="entry name" value="TPR-like_helical_dom_sf"/>
</dbReference>
<dbReference type="Proteomes" id="UP000602124">
    <property type="component" value="Unassembled WGS sequence"/>
</dbReference>
<feature type="repeat" description="TPR" evidence="1">
    <location>
        <begin position="489"/>
        <end position="522"/>
    </location>
</feature>
<evidence type="ECO:0000256" key="2">
    <source>
        <dbReference type="SAM" id="SignalP"/>
    </source>
</evidence>
<dbReference type="InterPro" id="IPR019734">
    <property type="entry name" value="TPR_rpt"/>
</dbReference>
<feature type="signal peptide" evidence="2">
    <location>
        <begin position="1"/>
        <end position="27"/>
    </location>
</feature>
<dbReference type="AlphaFoldDB" id="A0A934IV52"/>
<dbReference type="PROSITE" id="PS50005">
    <property type="entry name" value="TPR"/>
    <property type="match status" value="2"/>
</dbReference>